<evidence type="ECO:0000259" key="3">
    <source>
        <dbReference type="Pfam" id="PF00656"/>
    </source>
</evidence>
<keyword evidence="2" id="KW-1133">Transmembrane helix</keyword>
<reference evidence="6" key="1">
    <citation type="journal article" date="2019" name="Int. J. Syst. Evol. Microbiol.">
        <title>The Global Catalogue of Microorganisms (GCM) 10K type strain sequencing project: providing services to taxonomists for standard genome sequencing and annotation.</title>
        <authorList>
            <consortium name="The Broad Institute Genomics Platform"/>
            <consortium name="The Broad Institute Genome Sequencing Center for Infectious Disease"/>
            <person name="Wu L."/>
            <person name="Ma J."/>
        </authorList>
    </citation>
    <scope>NUCLEOTIDE SEQUENCE [LARGE SCALE GENOMIC DNA]</scope>
    <source>
        <strain evidence="6">JCM 17440</strain>
    </source>
</reference>
<dbReference type="InterPro" id="IPR027417">
    <property type="entry name" value="P-loop_NTPase"/>
</dbReference>
<dbReference type="Pfam" id="PF01656">
    <property type="entry name" value="CbiA"/>
    <property type="match status" value="1"/>
</dbReference>
<dbReference type="InterPro" id="IPR002586">
    <property type="entry name" value="CobQ/CobB/MinD/ParA_Nub-bd_dom"/>
</dbReference>
<feature type="transmembrane region" description="Helical" evidence="2">
    <location>
        <begin position="586"/>
        <end position="607"/>
    </location>
</feature>
<keyword evidence="2" id="KW-0472">Membrane</keyword>
<evidence type="ECO:0000313" key="5">
    <source>
        <dbReference type="EMBL" id="GAA4232649.1"/>
    </source>
</evidence>
<dbReference type="InterPro" id="IPR029030">
    <property type="entry name" value="Caspase-like_dom_sf"/>
</dbReference>
<accession>A0ABP8C316</accession>
<organism evidence="5 6">
    <name type="scientific">Actinomadura meridiana</name>
    <dbReference type="NCBI Taxonomy" id="559626"/>
    <lineage>
        <taxon>Bacteria</taxon>
        <taxon>Bacillati</taxon>
        <taxon>Actinomycetota</taxon>
        <taxon>Actinomycetes</taxon>
        <taxon>Streptosporangiales</taxon>
        <taxon>Thermomonosporaceae</taxon>
        <taxon>Actinomadura</taxon>
    </lineage>
</organism>
<dbReference type="PANTHER" id="PTHR22576:SF37">
    <property type="entry name" value="MUCOSA-ASSOCIATED LYMPHOID TISSUE LYMPHOMA TRANSLOCATION PROTEIN 1"/>
    <property type="match status" value="1"/>
</dbReference>
<evidence type="ECO:0000256" key="1">
    <source>
        <dbReference type="SAM" id="MobiDB-lite"/>
    </source>
</evidence>
<sequence>MKMPQALVIGIDRYSAPRIRPLTCAVNDALEISKRLESAGFEVVTLTNENATQKAIEGELDGGLDDRTADEDDPVLVYWAGHGLTDLRDAEREWSTFLLPFDADVERPMSTALAVQHVWALLNRLRTRRLLVLLDTCFSGAFAGDGFGRGFALGDTRGAPALTDDFLKMEGHGRIVVTACGPNQVAREDPKQGHGHFTRALLSVLDRGAADGVRTASVPALTSSLRDEVHRITRNGQTPSLHQSAVGSDWTIPLPPPAPFQPPVPSWAFIGTSGGVGKTTLAMMTAELLAEAGNTVMYLDVDIEHYGGTSEWCQRAGTDIGHTRTFADHVAVQSRAKNRVAARHLTDHLVDVTPEYLRRHECGRILLLPAARASDKVFSFELVAEIKDRRSNAICRQVLDAAFERGMRQGATCIVIDCGAQFDPLVVNAFAAAHHPFVVAAARAGAREKREAMLTNSTHTVPEFNRMRVETVVNRAPSREALVQHWGNPDFSSPGTAFHWLPFDRRLFQDWEEGRPNFELGYDELTHAWHEILVASDRMSCEGLHRDLLPSEWDRFSKWALWIVNTPGWAATELMTMRRNLLRSRLAAGFFAAMLAVCCAGLAPMFFGDSEKAPETGHAPTPGEAAHPANPPDTGGDPWMLPSWLWMTFGVAAGLLTVTYLLMSRGFRRRRRVVEDVVKHSVSITELKAWFSAPSNEAPWWKIWAPNRRAAIEWLHKRVMATRDAELPSGRPGEASR</sequence>
<dbReference type="Gene3D" id="3.40.50.300">
    <property type="entry name" value="P-loop containing nucleotide triphosphate hydrolases"/>
    <property type="match status" value="1"/>
</dbReference>
<dbReference type="InterPro" id="IPR011600">
    <property type="entry name" value="Pept_C14_caspase"/>
</dbReference>
<dbReference type="RefSeq" id="WP_344897093.1">
    <property type="nucleotide sequence ID" value="NZ_BAABAS010000006.1"/>
</dbReference>
<keyword evidence="6" id="KW-1185">Reference proteome</keyword>
<dbReference type="SUPFAM" id="SSF52129">
    <property type="entry name" value="Caspase-like"/>
    <property type="match status" value="1"/>
</dbReference>
<protein>
    <submittedName>
        <fullName evidence="5">Uncharacterized protein</fullName>
    </submittedName>
</protein>
<gene>
    <name evidence="5" type="ORF">GCM10022254_33120</name>
</gene>
<feature type="domain" description="CobQ/CobB/MinD/ParA nucleotide binding" evidence="4">
    <location>
        <begin position="268"/>
        <end position="304"/>
    </location>
</feature>
<evidence type="ECO:0000259" key="4">
    <source>
        <dbReference type="Pfam" id="PF01656"/>
    </source>
</evidence>
<comment type="caution">
    <text evidence="5">The sequence shown here is derived from an EMBL/GenBank/DDBJ whole genome shotgun (WGS) entry which is preliminary data.</text>
</comment>
<feature type="region of interest" description="Disordered" evidence="1">
    <location>
        <begin position="613"/>
        <end position="633"/>
    </location>
</feature>
<dbReference type="PANTHER" id="PTHR22576">
    <property type="entry name" value="MUCOSA ASSOCIATED LYMPHOID TISSUE LYMPHOMA TRANSLOCATION PROTEIN 1/PARACASPASE"/>
    <property type="match status" value="1"/>
</dbReference>
<feature type="transmembrane region" description="Helical" evidence="2">
    <location>
        <begin position="644"/>
        <end position="663"/>
    </location>
</feature>
<name>A0ABP8C316_9ACTN</name>
<evidence type="ECO:0000256" key="2">
    <source>
        <dbReference type="SAM" id="Phobius"/>
    </source>
</evidence>
<feature type="domain" description="Peptidase C14 caspase" evidence="3">
    <location>
        <begin position="6"/>
        <end position="244"/>
    </location>
</feature>
<proteinExistence type="predicted"/>
<keyword evidence="2" id="KW-0812">Transmembrane</keyword>
<dbReference type="Gene3D" id="3.40.50.1460">
    <property type="match status" value="1"/>
</dbReference>
<dbReference type="Pfam" id="PF00656">
    <property type="entry name" value="Peptidase_C14"/>
    <property type="match status" value="1"/>
</dbReference>
<dbReference type="SUPFAM" id="SSF52540">
    <property type="entry name" value="P-loop containing nucleoside triphosphate hydrolases"/>
    <property type="match status" value="1"/>
</dbReference>
<dbReference type="EMBL" id="BAABAS010000006">
    <property type="protein sequence ID" value="GAA4232649.1"/>
    <property type="molecule type" value="Genomic_DNA"/>
</dbReference>
<dbReference type="Proteomes" id="UP001501710">
    <property type="component" value="Unassembled WGS sequence"/>
</dbReference>
<dbReference type="InterPro" id="IPR052039">
    <property type="entry name" value="Caspase-related_regulators"/>
</dbReference>
<evidence type="ECO:0000313" key="6">
    <source>
        <dbReference type="Proteomes" id="UP001501710"/>
    </source>
</evidence>